<feature type="compositionally biased region" description="Low complexity" evidence="1">
    <location>
        <begin position="166"/>
        <end position="198"/>
    </location>
</feature>
<feature type="compositionally biased region" description="Polar residues" evidence="1">
    <location>
        <begin position="152"/>
        <end position="165"/>
    </location>
</feature>
<dbReference type="AlphaFoldDB" id="F4NWJ3"/>
<keyword evidence="2" id="KW-1133">Transmembrane helix</keyword>
<feature type="region of interest" description="Disordered" evidence="1">
    <location>
        <begin position="152"/>
        <end position="198"/>
    </location>
</feature>
<feature type="compositionally biased region" description="Polar residues" evidence="1">
    <location>
        <begin position="294"/>
        <end position="309"/>
    </location>
</feature>
<evidence type="ECO:0000313" key="4">
    <source>
        <dbReference type="EMBL" id="EGF82490.1"/>
    </source>
</evidence>
<feature type="transmembrane region" description="Helical" evidence="2">
    <location>
        <begin position="204"/>
        <end position="228"/>
    </location>
</feature>
<dbReference type="InParanoid" id="F4NWJ3"/>
<evidence type="ECO:0000313" key="5">
    <source>
        <dbReference type="Proteomes" id="UP000007241"/>
    </source>
</evidence>
<protein>
    <recommendedName>
        <fullName evidence="6">Mid2 domain-containing protein</fullName>
    </recommendedName>
</protein>
<evidence type="ECO:0000256" key="1">
    <source>
        <dbReference type="SAM" id="MobiDB-lite"/>
    </source>
</evidence>
<dbReference type="OrthoDB" id="10661921at2759"/>
<name>F4NWJ3_BATDJ</name>
<keyword evidence="5" id="KW-1185">Reference proteome</keyword>
<dbReference type="RefSeq" id="XP_006676689.1">
    <property type="nucleotide sequence ID" value="XM_006676626.1"/>
</dbReference>
<keyword evidence="2" id="KW-0472">Membrane</keyword>
<feature type="region of interest" description="Disordered" evidence="1">
    <location>
        <begin position="285"/>
        <end position="317"/>
    </location>
</feature>
<sequence length="414" mass="44160">MAFGRSKYLCLVLHFLLCLSSTIHAMTVTIPYYTSDGVTSSGQLQVVNTPDTIGLVKTFNFTKIGRPWVGSVSWDGAVVTLLGTLSSDKNIQVYSFSIPYGDERSRRFSVTAKATPANSTAQIESSNQGVEYDRRVSFGAALADSAITRVGSVSSTQEPSASQTVSSALPGSSATVSSSSETENNSVNKPQQQQYGNSNGSQQLTLPLIVIIACAVGLVVVVLGAVMWRNHKRRQPKLNPSQNSYANLNGVDYAGAGTTMSQVDSEKALVFERAPIPRLAHKSNGVSPAFASTGRVTTSEAARSTNSPNPFDEDTDDRNSAIATAIFAFGSIPPPNYPPPSHLAGLRSSSFSSHPISSPPSSARSHQLSIVSPQFELPAIDETILNQPWEWGPDQNAVIGKEFDDNKSANSKRV</sequence>
<evidence type="ECO:0000256" key="3">
    <source>
        <dbReference type="SAM" id="SignalP"/>
    </source>
</evidence>
<proteinExistence type="predicted"/>
<gene>
    <name evidence="4" type="ORF">BATDEDRAFT_23037</name>
</gene>
<dbReference type="EMBL" id="GL882880">
    <property type="protein sequence ID" value="EGF82490.1"/>
    <property type="molecule type" value="Genomic_DNA"/>
</dbReference>
<accession>F4NWJ3</accession>
<reference evidence="4 5" key="1">
    <citation type="submission" date="2009-12" db="EMBL/GenBank/DDBJ databases">
        <title>The draft genome of Batrachochytrium dendrobatidis.</title>
        <authorList>
            <consortium name="US DOE Joint Genome Institute (JGI-PGF)"/>
            <person name="Kuo A."/>
            <person name="Salamov A."/>
            <person name="Schmutz J."/>
            <person name="Lucas S."/>
            <person name="Pitluck S."/>
            <person name="Rosenblum E."/>
            <person name="Stajich J."/>
            <person name="Eisen M."/>
            <person name="Grigoriev I.V."/>
        </authorList>
    </citation>
    <scope>NUCLEOTIDE SEQUENCE [LARGE SCALE GENOMIC DNA]</scope>
    <source>
        <strain evidence="5">JAM81 / FGSC 10211</strain>
    </source>
</reference>
<dbReference type="Proteomes" id="UP000007241">
    <property type="component" value="Unassembled WGS sequence"/>
</dbReference>
<feature type="region of interest" description="Disordered" evidence="1">
    <location>
        <begin position="390"/>
        <end position="414"/>
    </location>
</feature>
<dbReference type="HOGENOM" id="CLU_663899_0_0_1"/>
<dbReference type="GeneID" id="18238104"/>
<feature type="compositionally biased region" description="Low complexity" evidence="1">
    <location>
        <begin position="348"/>
        <end position="365"/>
    </location>
</feature>
<evidence type="ECO:0008006" key="6">
    <source>
        <dbReference type="Google" id="ProtNLM"/>
    </source>
</evidence>
<evidence type="ECO:0000256" key="2">
    <source>
        <dbReference type="SAM" id="Phobius"/>
    </source>
</evidence>
<keyword evidence="2" id="KW-0812">Transmembrane</keyword>
<feature type="region of interest" description="Disordered" evidence="1">
    <location>
        <begin position="338"/>
        <end position="365"/>
    </location>
</feature>
<keyword evidence="3" id="KW-0732">Signal</keyword>
<feature type="signal peptide" evidence="3">
    <location>
        <begin position="1"/>
        <end position="25"/>
    </location>
</feature>
<feature type="chain" id="PRO_5003318682" description="Mid2 domain-containing protein" evidence="3">
    <location>
        <begin position="26"/>
        <end position="414"/>
    </location>
</feature>
<organism evidence="4 5">
    <name type="scientific">Batrachochytrium dendrobatidis (strain JAM81 / FGSC 10211)</name>
    <name type="common">Frog chytrid fungus</name>
    <dbReference type="NCBI Taxonomy" id="684364"/>
    <lineage>
        <taxon>Eukaryota</taxon>
        <taxon>Fungi</taxon>
        <taxon>Fungi incertae sedis</taxon>
        <taxon>Chytridiomycota</taxon>
        <taxon>Chytridiomycota incertae sedis</taxon>
        <taxon>Chytridiomycetes</taxon>
        <taxon>Rhizophydiales</taxon>
        <taxon>Rhizophydiales incertae sedis</taxon>
        <taxon>Batrachochytrium</taxon>
    </lineage>
</organism>